<dbReference type="SUPFAM" id="SSF55874">
    <property type="entry name" value="ATPase domain of HSP90 chaperone/DNA topoisomerase II/histidine kinase"/>
    <property type="match status" value="1"/>
</dbReference>
<keyword evidence="4" id="KW-0808">Transferase</keyword>
<keyword evidence="9" id="KW-0812">Transmembrane</keyword>
<keyword evidence="9" id="KW-0472">Membrane</keyword>
<dbReference type="InterPro" id="IPR036890">
    <property type="entry name" value="HATPase_C_sf"/>
</dbReference>
<comment type="caution">
    <text evidence="12">The sequence shown here is derived from an EMBL/GenBank/DDBJ whole genome shotgun (WGS) entry which is preliminary data.</text>
</comment>
<keyword evidence="3" id="KW-0597">Phosphoprotein</keyword>
<keyword evidence="13" id="KW-1185">Reference proteome</keyword>
<dbReference type="RefSeq" id="WP_106530937.1">
    <property type="nucleotide sequence ID" value="NZ_PYAW01000008.1"/>
</dbReference>
<dbReference type="GO" id="GO:0005524">
    <property type="term" value="F:ATP binding"/>
    <property type="evidence" value="ECO:0007669"/>
    <property type="project" value="UniProtKB-KW"/>
</dbReference>
<dbReference type="GO" id="GO:0016020">
    <property type="term" value="C:membrane"/>
    <property type="evidence" value="ECO:0007669"/>
    <property type="project" value="InterPro"/>
</dbReference>
<evidence type="ECO:0000259" key="10">
    <source>
        <dbReference type="Pfam" id="PF02518"/>
    </source>
</evidence>
<dbReference type="PANTHER" id="PTHR24421">
    <property type="entry name" value="NITRATE/NITRITE SENSOR PROTEIN NARX-RELATED"/>
    <property type="match status" value="1"/>
</dbReference>
<dbReference type="Pfam" id="PF02518">
    <property type="entry name" value="HATPase_c"/>
    <property type="match status" value="1"/>
</dbReference>
<comment type="catalytic activity">
    <reaction evidence="1">
        <text>ATP + protein L-histidine = ADP + protein N-phospho-L-histidine.</text>
        <dbReference type="EC" id="2.7.13.3"/>
    </reaction>
</comment>
<evidence type="ECO:0000313" key="13">
    <source>
        <dbReference type="Proteomes" id="UP000240971"/>
    </source>
</evidence>
<keyword evidence="9" id="KW-1133">Transmembrane helix</keyword>
<feature type="transmembrane region" description="Helical" evidence="9">
    <location>
        <begin position="6"/>
        <end position="27"/>
    </location>
</feature>
<keyword evidence="5" id="KW-0547">Nucleotide-binding</keyword>
<dbReference type="InterPro" id="IPR050482">
    <property type="entry name" value="Sensor_HK_TwoCompSys"/>
</dbReference>
<evidence type="ECO:0000256" key="7">
    <source>
        <dbReference type="ARBA" id="ARBA00022840"/>
    </source>
</evidence>
<feature type="domain" description="Histidine kinase/HSP90-like ATPase" evidence="10">
    <location>
        <begin position="168"/>
        <end position="260"/>
    </location>
</feature>
<sequence>MRIVDIIVIGSTVMLTLGIIVILLVMLQQKQVIQHKLVIRDKDLQIQRERLVAVLQGQEQERKRIAEDLHDEVGAQLSVLKLNLGGLQPLLKTGNGETERLKETKDFTDVIIQQLRFISQSLHPQALENLGLAHALDSFCSLMNKNKQVKISFKTASNGQTVEKEKALNVYRVVQEVLNNILKHAQASEVWITYQTTPSLLTINVEDDGNGALLPSLTDSRKKSGSLGLKNIESRLNIIGGNINFTSRTPKGTIATISVDNYQSPAQNS</sequence>
<name>A0A2P8HAS3_CHINA</name>
<dbReference type="EC" id="2.7.13.3" evidence="2"/>
<evidence type="ECO:0000256" key="9">
    <source>
        <dbReference type="SAM" id="Phobius"/>
    </source>
</evidence>
<evidence type="ECO:0000256" key="4">
    <source>
        <dbReference type="ARBA" id="ARBA00022679"/>
    </source>
</evidence>
<proteinExistence type="predicted"/>
<evidence type="ECO:0000256" key="1">
    <source>
        <dbReference type="ARBA" id="ARBA00000085"/>
    </source>
</evidence>
<keyword evidence="7" id="KW-0067">ATP-binding</keyword>
<evidence type="ECO:0000256" key="6">
    <source>
        <dbReference type="ARBA" id="ARBA00022777"/>
    </source>
</evidence>
<dbReference type="GO" id="GO:0000155">
    <property type="term" value="F:phosphorelay sensor kinase activity"/>
    <property type="evidence" value="ECO:0007669"/>
    <property type="project" value="InterPro"/>
</dbReference>
<dbReference type="GO" id="GO:0046983">
    <property type="term" value="F:protein dimerization activity"/>
    <property type="evidence" value="ECO:0007669"/>
    <property type="project" value="InterPro"/>
</dbReference>
<dbReference type="PANTHER" id="PTHR24421:SF10">
    <property type="entry name" value="NITRATE_NITRITE SENSOR PROTEIN NARQ"/>
    <property type="match status" value="1"/>
</dbReference>
<evidence type="ECO:0000256" key="5">
    <source>
        <dbReference type="ARBA" id="ARBA00022741"/>
    </source>
</evidence>
<evidence type="ECO:0000259" key="11">
    <source>
        <dbReference type="Pfam" id="PF07730"/>
    </source>
</evidence>
<evidence type="ECO:0000256" key="2">
    <source>
        <dbReference type="ARBA" id="ARBA00012438"/>
    </source>
</evidence>
<evidence type="ECO:0000256" key="8">
    <source>
        <dbReference type="ARBA" id="ARBA00023012"/>
    </source>
</evidence>
<feature type="domain" description="Signal transduction histidine kinase subgroup 3 dimerisation and phosphoacceptor" evidence="11">
    <location>
        <begin position="61"/>
        <end position="127"/>
    </location>
</feature>
<dbReference type="Gene3D" id="3.30.565.10">
    <property type="entry name" value="Histidine kinase-like ATPase, C-terminal domain"/>
    <property type="match status" value="1"/>
</dbReference>
<dbReference type="InterPro" id="IPR003594">
    <property type="entry name" value="HATPase_dom"/>
</dbReference>
<dbReference type="AlphaFoldDB" id="A0A2P8HAS3"/>
<keyword evidence="8" id="KW-0902">Two-component regulatory system</keyword>
<dbReference type="Proteomes" id="UP000240971">
    <property type="component" value="Unassembled WGS sequence"/>
</dbReference>
<keyword evidence="6 12" id="KW-0418">Kinase</keyword>
<evidence type="ECO:0000313" key="12">
    <source>
        <dbReference type="EMBL" id="PSL43323.1"/>
    </source>
</evidence>
<organism evidence="12 13">
    <name type="scientific">Chitinophaga niastensis</name>
    <dbReference type="NCBI Taxonomy" id="536980"/>
    <lineage>
        <taxon>Bacteria</taxon>
        <taxon>Pseudomonadati</taxon>
        <taxon>Bacteroidota</taxon>
        <taxon>Chitinophagia</taxon>
        <taxon>Chitinophagales</taxon>
        <taxon>Chitinophagaceae</taxon>
        <taxon>Chitinophaga</taxon>
    </lineage>
</organism>
<dbReference type="InterPro" id="IPR011712">
    <property type="entry name" value="Sig_transdc_His_kin_sub3_dim/P"/>
</dbReference>
<dbReference type="CDD" id="cd16917">
    <property type="entry name" value="HATPase_UhpB-NarQ-NarX-like"/>
    <property type="match status" value="1"/>
</dbReference>
<dbReference type="Gene3D" id="1.20.5.1930">
    <property type="match status" value="1"/>
</dbReference>
<dbReference type="OrthoDB" id="9760839at2"/>
<evidence type="ECO:0000256" key="3">
    <source>
        <dbReference type="ARBA" id="ARBA00022553"/>
    </source>
</evidence>
<dbReference type="EMBL" id="PYAW01000008">
    <property type="protein sequence ID" value="PSL43323.1"/>
    <property type="molecule type" value="Genomic_DNA"/>
</dbReference>
<protein>
    <recommendedName>
        <fullName evidence="2">histidine kinase</fullName>
        <ecNumber evidence="2">2.7.13.3</ecNumber>
    </recommendedName>
</protein>
<dbReference type="Pfam" id="PF07730">
    <property type="entry name" value="HisKA_3"/>
    <property type="match status" value="1"/>
</dbReference>
<gene>
    <name evidence="12" type="ORF">CLV51_10812</name>
</gene>
<accession>A0A2P8HAS3</accession>
<reference evidence="12 13" key="1">
    <citation type="submission" date="2018-03" db="EMBL/GenBank/DDBJ databases">
        <title>Genomic Encyclopedia of Archaeal and Bacterial Type Strains, Phase II (KMG-II): from individual species to whole genera.</title>
        <authorList>
            <person name="Goeker M."/>
        </authorList>
    </citation>
    <scope>NUCLEOTIDE SEQUENCE [LARGE SCALE GENOMIC DNA]</scope>
    <source>
        <strain evidence="12 13">DSM 24859</strain>
    </source>
</reference>